<evidence type="ECO:0000313" key="2">
    <source>
        <dbReference type="Proteomes" id="UP000501690"/>
    </source>
</evidence>
<dbReference type="EMBL" id="CP039349">
    <property type="protein sequence ID" value="QCD92474.1"/>
    <property type="molecule type" value="Genomic_DNA"/>
</dbReference>
<dbReference type="Proteomes" id="UP000501690">
    <property type="component" value="Linkage Group LG5"/>
</dbReference>
<organism evidence="1 2">
    <name type="scientific">Vigna unguiculata</name>
    <name type="common">Cowpea</name>
    <dbReference type="NCBI Taxonomy" id="3917"/>
    <lineage>
        <taxon>Eukaryota</taxon>
        <taxon>Viridiplantae</taxon>
        <taxon>Streptophyta</taxon>
        <taxon>Embryophyta</taxon>
        <taxon>Tracheophyta</taxon>
        <taxon>Spermatophyta</taxon>
        <taxon>Magnoliopsida</taxon>
        <taxon>eudicotyledons</taxon>
        <taxon>Gunneridae</taxon>
        <taxon>Pentapetalae</taxon>
        <taxon>rosids</taxon>
        <taxon>fabids</taxon>
        <taxon>Fabales</taxon>
        <taxon>Fabaceae</taxon>
        <taxon>Papilionoideae</taxon>
        <taxon>50 kb inversion clade</taxon>
        <taxon>NPAAA clade</taxon>
        <taxon>indigoferoid/millettioid clade</taxon>
        <taxon>Phaseoleae</taxon>
        <taxon>Vigna</taxon>
    </lineage>
</organism>
<name>A0A4D6LX68_VIGUN</name>
<proteinExistence type="predicted"/>
<sequence>MTFGFENWGFHTEFAQGDEILGIAQKGMHRLAARGLSPGASAGITPLRGCEVGKQFEGTKNVFFNGMKMIAKILNNCESEYGIEAIVILALDRSRKLDKILRYHNCVGTNTAPGGGFKPPDDSCSSSEYQRVWRLATMDDAPGDDGETNEQQGVWRLAVRVPRQAVWELAALGGTCPSLGDFTVAALGTLELWLGLASVAGVSVLVVASTDGSRWIALLSMAASHLEVITRKEFAQGDEILGIAQKGMHRLAARGLSPGASAGITPLRGCEVGKQFEGTKNVFFNGMKMIAKILNNCESEYGIEAIVILALDRSRKLDKILRYHNCVGTNTAPGGGFKPPDDSCSSSEYQRVWRLATMDDAPGDDGETNEQQGVWRLAVRVPRQAVWELAALGGTCPSLGDFTVAALGC</sequence>
<accession>A0A4D6LX68</accession>
<reference evidence="1 2" key="1">
    <citation type="submission" date="2019-04" db="EMBL/GenBank/DDBJ databases">
        <title>An improved genome assembly and genetic linkage map for asparagus bean, Vigna unguiculata ssp. sesquipedialis.</title>
        <authorList>
            <person name="Xia Q."/>
            <person name="Zhang R."/>
            <person name="Dong Y."/>
        </authorList>
    </citation>
    <scope>NUCLEOTIDE SEQUENCE [LARGE SCALE GENOMIC DNA]</scope>
    <source>
        <tissue evidence="1">Leaf</tissue>
    </source>
</reference>
<keyword evidence="2" id="KW-1185">Reference proteome</keyword>
<protein>
    <submittedName>
        <fullName evidence="1">Uncharacterized protein</fullName>
    </submittedName>
</protein>
<evidence type="ECO:0000313" key="1">
    <source>
        <dbReference type="EMBL" id="QCD92474.1"/>
    </source>
</evidence>
<dbReference type="AlphaFoldDB" id="A0A4D6LX68"/>
<gene>
    <name evidence="1" type="ORF">DEO72_LG5g538</name>
</gene>